<evidence type="ECO:0000313" key="1">
    <source>
        <dbReference type="EMBL" id="OGD69278.1"/>
    </source>
</evidence>
<gene>
    <name evidence="1" type="ORF">A2811_00180</name>
</gene>
<protein>
    <submittedName>
        <fullName evidence="1">Uncharacterized protein</fullName>
    </submittedName>
</protein>
<sequence>MKFLDVKANVLTDMAKSIGVGPEQLQCKFCKTIVGGRLPNGEKNSFIFGVSKDHIRFIHGIHEEIAFYAKEGLICVCNECLKRIRDEIPEIFSSNDPPEPTRGGHFITTFLVNTEGKHFKISRLQSNLKEFREIMKKLS</sequence>
<organism evidence="1 2">
    <name type="scientific">Candidatus Campbellbacteria bacterium RIFCSPHIGHO2_01_FULL_34_10</name>
    <dbReference type="NCBI Taxonomy" id="1797577"/>
    <lineage>
        <taxon>Bacteria</taxon>
        <taxon>Candidatus Campbelliibacteriota</taxon>
    </lineage>
</organism>
<reference evidence="1 2" key="1">
    <citation type="journal article" date="2016" name="Nat. Commun.">
        <title>Thousands of microbial genomes shed light on interconnected biogeochemical processes in an aquifer system.</title>
        <authorList>
            <person name="Anantharaman K."/>
            <person name="Brown C.T."/>
            <person name="Hug L.A."/>
            <person name="Sharon I."/>
            <person name="Castelle C.J."/>
            <person name="Probst A.J."/>
            <person name="Thomas B.C."/>
            <person name="Singh A."/>
            <person name="Wilkins M.J."/>
            <person name="Karaoz U."/>
            <person name="Brodie E.L."/>
            <person name="Williams K.H."/>
            <person name="Hubbard S.S."/>
            <person name="Banfield J.F."/>
        </authorList>
    </citation>
    <scope>NUCLEOTIDE SEQUENCE [LARGE SCALE GENOMIC DNA]</scope>
</reference>
<evidence type="ECO:0000313" key="2">
    <source>
        <dbReference type="Proteomes" id="UP000186670"/>
    </source>
</evidence>
<comment type="caution">
    <text evidence="1">The sequence shown here is derived from an EMBL/GenBank/DDBJ whole genome shotgun (WGS) entry which is preliminary data.</text>
</comment>
<name>A0A1F5EPF6_9BACT</name>
<dbReference type="AlphaFoldDB" id="A0A1F5EPF6"/>
<dbReference type="EMBL" id="MEZZ01000009">
    <property type="protein sequence ID" value="OGD69278.1"/>
    <property type="molecule type" value="Genomic_DNA"/>
</dbReference>
<dbReference type="Proteomes" id="UP000186670">
    <property type="component" value="Unassembled WGS sequence"/>
</dbReference>
<proteinExistence type="predicted"/>
<accession>A0A1F5EPF6</accession>